<dbReference type="AlphaFoldDB" id="X0YUZ3"/>
<accession>X0YUZ3</accession>
<reference evidence="1" key="1">
    <citation type="journal article" date="2014" name="Front. Microbiol.">
        <title>High frequency of phylogenetically diverse reductive dehalogenase-homologous genes in deep subseafloor sedimentary metagenomes.</title>
        <authorList>
            <person name="Kawai M."/>
            <person name="Futagami T."/>
            <person name="Toyoda A."/>
            <person name="Takaki Y."/>
            <person name="Nishi S."/>
            <person name="Hori S."/>
            <person name="Arai W."/>
            <person name="Tsubouchi T."/>
            <person name="Morono Y."/>
            <person name="Uchiyama I."/>
            <person name="Ito T."/>
            <person name="Fujiyama A."/>
            <person name="Inagaki F."/>
            <person name="Takami H."/>
        </authorList>
    </citation>
    <scope>NUCLEOTIDE SEQUENCE</scope>
    <source>
        <strain evidence="1">Expedition CK06-06</strain>
    </source>
</reference>
<name>X0YUZ3_9ZZZZ</name>
<proteinExistence type="predicted"/>
<comment type="caution">
    <text evidence="1">The sequence shown here is derived from an EMBL/GenBank/DDBJ whole genome shotgun (WGS) entry which is preliminary data.</text>
</comment>
<feature type="non-terminal residue" evidence="1">
    <location>
        <position position="1"/>
    </location>
</feature>
<evidence type="ECO:0000313" key="1">
    <source>
        <dbReference type="EMBL" id="GAG60070.1"/>
    </source>
</evidence>
<sequence>FGFVVIHDKDRSLVDYDAINDNTDMTYIIINLSEEFSMAKGETMDVTLFPSAGIKKTITLDAPLPMKQLVNLQ</sequence>
<dbReference type="EMBL" id="BART01007586">
    <property type="protein sequence ID" value="GAG60070.1"/>
    <property type="molecule type" value="Genomic_DNA"/>
</dbReference>
<organism evidence="1">
    <name type="scientific">marine sediment metagenome</name>
    <dbReference type="NCBI Taxonomy" id="412755"/>
    <lineage>
        <taxon>unclassified sequences</taxon>
        <taxon>metagenomes</taxon>
        <taxon>ecological metagenomes</taxon>
    </lineage>
</organism>
<gene>
    <name evidence="1" type="ORF">S01H4_17238</name>
</gene>
<protein>
    <submittedName>
        <fullName evidence="1">Uncharacterized protein</fullName>
    </submittedName>
</protein>